<proteinExistence type="predicted"/>
<name>A0ABR7JTJ6_9FIRM</name>
<dbReference type="RefSeq" id="WP_153972638.1">
    <property type="nucleotide sequence ID" value="NZ_JACRWE010000008.1"/>
</dbReference>
<comment type="caution">
    <text evidence="1">The sequence shown here is derived from an EMBL/GenBank/DDBJ whole genome shotgun (WGS) entry which is preliminary data.</text>
</comment>
<keyword evidence="2" id="KW-1185">Reference proteome</keyword>
<protein>
    <submittedName>
        <fullName evidence="1">Uncharacterized protein</fullName>
    </submittedName>
</protein>
<evidence type="ECO:0000313" key="1">
    <source>
        <dbReference type="EMBL" id="MBC5997956.1"/>
    </source>
</evidence>
<sequence>MSKLKRKDLVKFQTGAICTVLKTYVNEENQMYQCDCGSSTFTPLNIDLESLENINY</sequence>
<organism evidence="1 2">
    <name type="scientific">Romboutsia faecis</name>
    <dbReference type="NCBI Taxonomy" id="2764597"/>
    <lineage>
        <taxon>Bacteria</taxon>
        <taxon>Bacillati</taxon>
        <taxon>Bacillota</taxon>
        <taxon>Clostridia</taxon>
        <taxon>Peptostreptococcales</taxon>
        <taxon>Peptostreptococcaceae</taxon>
        <taxon>Romboutsia</taxon>
    </lineage>
</organism>
<accession>A0ABR7JTJ6</accession>
<gene>
    <name evidence="1" type="ORF">H8923_14430</name>
</gene>
<dbReference type="EMBL" id="JACRWE010000008">
    <property type="protein sequence ID" value="MBC5997956.1"/>
    <property type="molecule type" value="Genomic_DNA"/>
</dbReference>
<dbReference type="Proteomes" id="UP000609849">
    <property type="component" value="Unassembled WGS sequence"/>
</dbReference>
<evidence type="ECO:0000313" key="2">
    <source>
        <dbReference type="Proteomes" id="UP000609849"/>
    </source>
</evidence>
<reference evidence="1 2" key="1">
    <citation type="submission" date="2020-08" db="EMBL/GenBank/DDBJ databases">
        <authorList>
            <person name="Liu C."/>
            <person name="Sun Q."/>
        </authorList>
    </citation>
    <scope>NUCLEOTIDE SEQUENCE [LARGE SCALE GENOMIC DNA]</scope>
    <source>
        <strain evidence="1 2">NSJ-18</strain>
    </source>
</reference>